<organism evidence="1 2">
    <name type="scientific">Candidatus Cryptobacteroides merdavium</name>
    <dbReference type="NCBI Taxonomy" id="2840769"/>
    <lineage>
        <taxon>Bacteria</taxon>
        <taxon>Pseudomonadati</taxon>
        <taxon>Bacteroidota</taxon>
        <taxon>Bacteroidia</taxon>
        <taxon>Bacteroidales</taxon>
        <taxon>Candidatus Cryptobacteroides</taxon>
    </lineage>
</organism>
<dbReference type="AlphaFoldDB" id="A0A9D9EE54"/>
<reference evidence="1" key="2">
    <citation type="journal article" date="2021" name="PeerJ">
        <title>Extensive microbial diversity within the chicken gut microbiome revealed by metagenomics and culture.</title>
        <authorList>
            <person name="Gilroy R."/>
            <person name="Ravi A."/>
            <person name="Getino M."/>
            <person name="Pursley I."/>
            <person name="Horton D.L."/>
            <person name="Alikhan N.F."/>
            <person name="Baker D."/>
            <person name="Gharbi K."/>
            <person name="Hall N."/>
            <person name="Watson M."/>
            <person name="Adriaenssens E.M."/>
            <person name="Foster-Nyarko E."/>
            <person name="Jarju S."/>
            <person name="Secka A."/>
            <person name="Antonio M."/>
            <person name="Oren A."/>
            <person name="Chaudhuri R.R."/>
            <person name="La Ragione R."/>
            <person name="Hildebrand F."/>
            <person name="Pallen M.J."/>
        </authorList>
    </citation>
    <scope>NUCLEOTIDE SEQUENCE</scope>
    <source>
        <strain evidence="1">D5-748</strain>
    </source>
</reference>
<dbReference type="Pfam" id="PF09357">
    <property type="entry name" value="RteC"/>
    <property type="match status" value="1"/>
</dbReference>
<dbReference type="EMBL" id="JADIMO010000099">
    <property type="protein sequence ID" value="MBO8445612.1"/>
    <property type="molecule type" value="Genomic_DNA"/>
</dbReference>
<reference evidence="1" key="1">
    <citation type="submission" date="2020-10" db="EMBL/GenBank/DDBJ databases">
        <authorList>
            <person name="Gilroy R."/>
        </authorList>
    </citation>
    <scope>NUCLEOTIDE SEQUENCE</scope>
    <source>
        <strain evidence="1">D5-748</strain>
    </source>
</reference>
<comment type="caution">
    <text evidence="1">The sequence shown here is derived from an EMBL/GenBank/DDBJ whole genome shotgun (WGS) entry which is preliminary data.</text>
</comment>
<dbReference type="Proteomes" id="UP000823619">
    <property type="component" value="Unassembled WGS sequence"/>
</dbReference>
<name>A0A9D9EE54_9BACT</name>
<evidence type="ECO:0000313" key="2">
    <source>
        <dbReference type="Proteomes" id="UP000823619"/>
    </source>
</evidence>
<gene>
    <name evidence="1" type="ORF">IAC23_07985</name>
</gene>
<proteinExistence type="predicted"/>
<sequence length="207" mass="23993">MEHLILMETEFFRLIDNPDSRNGLNAAYNDFTMAVVSLCMGAASPCHPLPALSYAETELQYHKAIQSMDTGHGMYVRKALSFVRKMQRHLSASHIQVPPLHQQSRPDNHHKMARPSTVLRWTGKASDLVEILYGMAEMGCVNDGEIPIGELADIFYSLFNVEAKDCYRIYSDLKLRKNDSRTYFLEKMQERLNRRMDMDDEKERMRK</sequence>
<evidence type="ECO:0000313" key="1">
    <source>
        <dbReference type="EMBL" id="MBO8445612.1"/>
    </source>
</evidence>
<protein>
    <submittedName>
        <fullName evidence="1">RteC domain-containing protein</fullName>
    </submittedName>
</protein>
<dbReference type="InterPro" id="IPR018534">
    <property type="entry name" value="Tet_reg_excision_RteC"/>
</dbReference>
<accession>A0A9D9EE54</accession>